<gene>
    <name evidence="3" type="ORF">CQY22_001755</name>
</gene>
<feature type="region of interest" description="Disordered" evidence="1">
    <location>
        <begin position="326"/>
        <end position="385"/>
    </location>
</feature>
<feature type="domain" description="Mce/MlaD" evidence="2">
    <location>
        <begin position="15"/>
        <end position="88"/>
    </location>
</feature>
<evidence type="ECO:0000313" key="4">
    <source>
        <dbReference type="Proteomes" id="UP000230551"/>
    </source>
</evidence>
<organism evidence="3 4">
    <name type="scientific">Mycolicibacterium brumae</name>
    <dbReference type="NCBI Taxonomy" id="85968"/>
    <lineage>
        <taxon>Bacteria</taxon>
        <taxon>Bacillati</taxon>
        <taxon>Actinomycetota</taxon>
        <taxon>Actinomycetes</taxon>
        <taxon>Mycobacteriales</taxon>
        <taxon>Mycobacteriaceae</taxon>
        <taxon>Mycolicibacterium</taxon>
    </lineage>
</organism>
<protein>
    <submittedName>
        <fullName evidence="3">MCE family protein</fullName>
    </submittedName>
</protein>
<dbReference type="PANTHER" id="PTHR33371:SF16">
    <property type="entry name" value="MCE-FAMILY PROTEIN MCE3F"/>
    <property type="match status" value="1"/>
</dbReference>
<dbReference type="EMBL" id="PDCN02000001">
    <property type="protein sequence ID" value="PIB77772.1"/>
    <property type="molecule type" value="Genomic_DNA"/>
</dbReference>
<comment type="caution">
    <text evidence="3">The sequence shown here is derived from an EMBL/GenBank/DDBJ whole genome shotgun (WGS) entry which is preliminary data.</text>
</comment>
<sequence length="385" mass="41326">MFGTLGVNPLRSQIAVQIELADSGGLLAGQDVTLRGVPIGRVSSVDLSGDQVVATAVLDADHRIPFQGTAVRVSALSPAGEQYVNFEPTGTAGPYLRDGAVIDREHTVTPVPLWQLLTNIDGVLAQAQPARIQGVLDELGVSASGPQKLRDLLGGAQVLLSALDGVLPETMTLMRGSRTVFRVFSDSSSGMQAMSANLSGTLRGVGARDAGIRRMLTQTPDVLASVDRVIEENSPTMVELLGNLTTVAQLSYVRVPALDQLFNDERQPMLDGIASLMHDGAIWAIADIYPRYVCHYPHPRDVPFIPSYPEPFLYTYCQNDDPSLLVRGARNAPRPAGDDTANPPEGLDTLRRADPTPRTEHTIDIPYGGPVLPPESQPIRQGTAW</sequence>
<evidence type="ECO:0000256" key="1">
    <source>
        <dbReference type="SAM" id="MobiDB-lite"/>
    </source>
</evidence>
<dbReference type="STRING" id="85968.GCA_900073015_01496"/>
<accession>A0A2G5PHI8</accession>
<evidence type="ECO:0000259" key="2">
    <source>
        <dbReference type="Pfam" id="PF02470"/>
    </source>
</evidence>
<evidence type="ECO:0000313" key="3">
    <source>
        <dbReference type="EMBL" id="PIB77772.1"/>
    </source>
</evidence>
<dbReference type="Pfam" id="PF02470">
    <property type="entry name" value="MlaD"/>
    <property type="match status" value="1"/>
</dbReference>
<dbReference type="Proteomes" id="UP000230551">
    <property type="component" value="Unassembled WGS sequence"/>
</dbReference>
<dbReference type="InterPro" id="IPR003399">
    <property type="entry name" value="Mce/MlaD"/>
</dbReference>
<keyword evidence="4" id="KW-1185">Reference proteome</keyword>
<dbReference type="InterPro" id="IPR052336">
    <property type="entry name" value="MlaD_Phospholipid_Transporter"/>
</dbReference>
<feature type="compositionally biased region" description="Basic and acidic residues" evidence="1">
    <location>
        <begin position="348"/>
        <end position="363"/>
    </location>
</feature>
<dbReference type="GO" id="GO:0005576">
    <property type="term" value="C:extracellular region"/>
    <property type="evidence" value="ECO:0007669"/>
    <property type="project" value="TreeGrafter"/>
</dbReference>
<proteinExistence type="predicted"/>
<name>A0A2G5PHI8_9MYCO</name>
<dbReference type="AlphaFoldDB" id="A0A2G5PHI8"/>
<dbReference type="PANTHER" id="PTHR33371">
    <property type="entry name" value="INTERMEMBRANE PHOSPHOLIPID TRANSPORT SYSTEM BINDING PROTEIN MLAD-RELATED"/>
    <property type="match status" value="1"/>
</dbReference>
<dbReference type="OrthoDB" id="3606263at2"/>
<reference evidence="3 4" key="1">
    <citation type="journal article" date="2017" name="Infect. Genet. Evol.">
        <title>The new phylogeny of the genus Mycobacterium: The old and the news.</title>
        <authorList>
            <person name="Tortoli E."/>
            <person name="Fedrizzi T."/>
            <person name="Meehan C.J."/>
            <person name="Trovato A."/>
            <person name="Grottola A."/>
            <person name="Giacobazzi E."/>
            <person name="Serpini G.F."/>
            <person name="Tagliazucchi S."/>
            <person name="Fabio A."/>
            <person name="Bettua C."/>
            <person name="Bertorelli R."/>
            <person name="Frascaro F."/>
            <person name="De Sanctis V."/>
            <person name="Pecorari M."/>
            <person name="Jousson O."/>
            <person name="Segata N."/>
            <person name="Cirillo D.M."/>
        </authorList>
    </citation>
    <scope>NUCLEOTIDE SEQUENCE [LARGE SCALE GENOMIC DNA]</scope>
    <source>
        <strain evidence="3 4">CIP1034565</strain>
    </source>
</reference>